<reference evidence="9" key="1">
    <citation type="journal article" date="2019" name="Int. J. Syst. Evol. Microbiol.">
        <title>The Global Catalogue of Microorganisms (GCM) 10K type strain sequencing project: providing services to taxonomists for standard genome sequencing and annotation.</title>
        <authorList>
            <consortium name="The Broad Institute Genomics Platform"/>
            <consortium name="The Broad Institute Genome Sequencing Center for Infectious Disease"/>
            <person name="Wu L."/>
            <person name="Ma J."/>
        </authorList>
    </citation>
    <scope>NUCLEOTIDE SEQUENCE [LARGE SCALE GENOMIC DNA]</scope>
    <source>
        <strain evidence="9">JCM 14368</strain>
    </source>
</reference>
<feature type="region of interest" description="Disordered" evidence="6">
    <location>
        <begin position="375"/>
        <end position="395"/>
    </location>
</feature>
<dbReference type="Gene3D" id="3.50.50.100">
    <property type="match status" value="1"/>
</dbReference>
<dbReference type="Proteomes" id="UP001500191">
    <property type="component" value="Unassembled WGS sequence"/>
</dbReference>
<comment type="similarity">
    <text evidence="2">Belongs to the NADH dehydrogenase family.</text>
</comment>
<sequence length="395" mass="42544">MTGRPVTRIVILASGGLDGTDVVTHVTRALRRHAGRRLRSGQVQVTLVGGPSEQAAAGFTGEFLGGLIRPGHLSLPARTFLPEVRVRAGAAQVDLDMQRVLVEEGGVQDWLPFDQLILTRHAASTPDRLPGQAEHTYQARNGRDLQRLRTALDDRCREGQPTRVAVVGGGRRGVEVAAAIRDRLTRARVAGEVHLLCSGPLLAPLNTTHPDLTVHVRGTLTRLDVRLHEGQRVSAFRAGEVCTVLGPLLRADLIVYAASGRRRVPLPGSEALRRDRQGRVLTDRHGRTPDYPNVWVADTLDPPQLGDQVARTVLGRSLRPPGPPEPAALGLGRRNSVTQVMGLTVTGAIGWAVRVARLLRNLPRPHGTQLILDLLRPPAPAPPPQRLAGASDAAD</sequence>
<evidence type="ECO:0000256" key="1">
    <source>
        <dbReference type="ARBA" id="ARBA00001974"/>
    </source>
</evidence>
<evidence type="ECO:0000256" key="5">
    <source>
        <dbReference type="ARBA" id="ARBA00023002"/>
    </source>
</evidence>
<dbReference type="EMBL" id="BAAADB010000008">
    <property type="protein sequence ID" value="GAA0505255.1"/>
    <property type="molecule type" value="Genomic_DNA"/>
</dbReference>
<evidence type="ECO:0000256" key="2">
    <source>
        <dbReference type="ARBA" id="ARBA00005272"/>
    </source>
</evidence>
<proteinExistence type="inferred from homology"/>
<comment type="caution">
    <text evidence="8">The sequence shown here is derived from an EMBL/GenBank/DDBJ whole genome shotgun (WGS) entry which is preliminary data.</text>
</comment>
<keyword evidence="4" id="KW-0274">FAD</keyword>
<dbReference type="SUPFAM" id="SSF51905">
    <property type="entry name" value="FAD/NAD(P)-binding domain"/>
    <property type="match status" value="2"/>
</dbReference>
<evidence type="ECO:0000256" key="6">
    <source>
        <dbReference type="SAM" id="MobiDB-lite"/>
    </source>
</evidence>
<organism evidence="8 9">
    <name type="scientific">Deinococcus depolymerans</name>
    <dbReference type="NCBI Taxonomy" id="392408"/>
    <lineage>
        <taxon>Bacteria</taxon>
        <taxon>Thermotogati</taxon>
        <taxon>Deinococcota</taxon>
        <taxon>Deinococci</taxon>
        <taxon>Deinococcales</taxon>
        <taxon>Deinococcaceae</taxon>
        <taxon>Deinococcus</taxon>
    </lineage>
</organism>
<evidence type="ECO:0000313" key="8">
    <source>
        <dbReference type="EMBL" id="GAA0505255.1"/>
    </source>
</evidence>
<dbReference type="Pfam" id="PF07992">
    <property type="entry name" value="Pyr_redox_2"/>
    <property type="match status" value="1"/>
</dbReference>
<comment type="cofactor">
    <cofactor evidence="1">
        <name>FAD</name>
        <dbReference type="ChEBI" id="CHEBI:57692"/>
    </cofactor>
</comment>
<protein>
    <recommendedName>
        <fullName evidence="7">FAD/NAD(P)-binding domain-containing protein</fullName>
    </recommendedName>
</protein>
<dbReference type="InterPro" id="IPR023753">
    <property type="entry name" value="FAD/NAD-binding_dom"/>
</dbReference>
<accession>A0ABP3LR29</accession>
<gene>
    <name evidence="8" type="ORF">GCM10008937_11380</name>
</gene>
<dbReference type="PANTHER" id="PTHR42913">
    <property type="entry name" value="APOPTOSIS-INDUCING FACTOR 1"/>
    <property type="match status" value="1"/>
</dbReference>
<evidence type="ECO:0000259" key="7">
    <source>
        <dbReference type="Pfam" id="PF07992"/>
    </source>
</evidence>
<evidence type="ECO:0000256" key="3">
    <source>
        <dbReference type="ARBA" id="ARBA00022630"/>
    </source>
</evidence>
<evidence type="ECO:0000313" key="9">
    <source>
        <dbReference type="Proteomes" id="UP001500191"/>
    </source>
</evidence>
<dbReference type="InterPro" id="IPR051169">
    <property type="entry name" value="NADH-Q_oxidoreductase"/>
</dbReference>
<keyword evidence="5" id="KW-0560">Oxidoreductase</keyword>
<dbReference type="InterPro" id="IPR036188">
    <property type="entry name" value="FAD/NAD-bd_sf"/>
</dbReference>
<dbReference type="PANTHER" id="PTHR42913:SF3">
    <property type="entry name" value="64 KDA MITOCHONDRIAL NADH DEHYDROGENASE (EUROFUNG)"/>
    <property type="match status" value="1"/>
</dbReference>
<evidence type="ECO:0000256" key="4">
    <source>
        <dbReference type="ARBA" id="ARBA00022827"/>
    </source>
</evidence>
<name>A0ABP3LR29_9DEIO</name>
<feature type="domain" description="FAD/NAD(P)-binding" evidence="7">
    <location>
        <begin position="79"/>
        <end position="297"/>
    </location>
</feature>
<keyword evidence="9" id="KW-1185">Reference proteome</keyword>
<keyword evidence="3" id="KW-0285">Flavoprotein</keyword>
<dbReference type="RefSeq" id="WP_343757021.1">
    <property type="nucleotide sequence ID" value="NZ_BAAADB010000008.1"/>
</dbReference>